<feature type="domain" description="DNA-directed DNA polymerase family A palm" evidence="7">
    <location>
        <begin position="525"/>
        <end position="805"/>
    </location>
</feature>
<dbReference type="AlphaFoldDB" id="A0A6S6QXI3"/>
<evidence type="ECO:0000259" key="7">
    <source>
        <dbReference type="SMART" id="SM00482"/>
    </source>
</evidence>
<sequence>MGEKLTITKTLVDARNIDQLAPQIIAAIAGASFSGLDVETHDDNRHDGLNTLCGYDPVTRKKSAGKKLVFDMRRTVMTGFSLYPDKHDQAYYINLNHEDTENRVSWEKAKQLLDALPADGYWIAHNAPYELVAFASCYLLPLPRIICTLQMATCAYGPDEYAKERFHNAGKGGIAALVPALLEKAHQFSPDKGEMGPELSELVQKIIAKESSAGHSYNGYVSDICYGYGLKKAVKSWFDYDMMTFEECLRGRAHMGQLTGAETVEYGADDAYWAVQLFHKLLGYMAQECPTTIDTFFNQENPMVQIFADIWKDGMKVNTDAIFERRAYERDQAAATLRRMKEIVLQLLPFDDEPHAKLAEYEKWYVKGFGRYRKLIEDWAMSPDSEDSFEQVYQVRGAVTNAWAEELGKPESNGPNLSHYMPMRVMLYDLLREKPLVSDGKIQSDGEFRGKLKDRIGKGLGADMIDCITELAGIEQRMKLYLTPYTLLMDPETGRLYPIVSSELATHRMAARDPNPMQLAKRGNSTYVRGFFEADEEDEVLVSIDWSAIELVIIGEQSGDPEFLKAYSQIPHEDLHLGAAADVLSAEVPELTEEIFRELKDTDKARSFLERYSDMQNVNRLFTNIKGETIEPEKALKYWRTEVGKGANFNYWYSGFLGTIGDRMGWSLDKTAEATDRYRTRFSVAEDWRTNLISQGQRDGYIILPDGHRRVRYEATYQWFDQFLAKFHIDQPAAKNYNAMWHWIARKIQKRANNQLVNAMVQGTCATVAKRSVIRIDKEIKNGGYKAKFKMPIHDELLYSVNRREVSSFINMARGIMLDHPDLFKNCKLDASPSVGLTFEPWHDHKAPIGQVELFELPNIGIGEVNGRANDNDVQDVVEYLFDQRKAA</sequence>
<dbReference type="GO" id="GO:0006302">
    <property type="term" value="P:double-strand break repair"/>
    <property type="evidence" value="ECO:0007669"/>
    <property type="project" value="TreeGrafter"/>
</dbReference>
<dbReference type="GO" id="GO:0006261">
    <property type="term" value="P:DNA-templated DNA replication"/>
    <property type="evidence" value="ECO:0007669"/>
    <property type="project" value="InterPro"/>
</dbReference>
<organism evidence="8 9">
    <name type="scientific">Terrihabitans soli</name>
    <dbReference type="NCBI Taxonomy" id="708113"/>
    <lineage>
        <taxon>Bacteria</taxon>
        <taxon>Pseudomonadati</taxon>
        <taxon>Pseudomonadota</taxon>
        <taxon>Alphaproteobacteria</taxon>
        <taxon>Hyphomicrobiales</taxon>
        <taxon>Terrihabitans</taxon>
    </lineage>
</organism>
<dbReference type="InterPro" id="IPR001098">
    <property type="entry name" value="DNA-dir_DNA_pol_A_palm_dom"/>
</dbReference>
<keyword evidence="5" id="KW-0378">Hydrolase</keyword>
<gene>
    <name evidence="8" type="ORF">IZ6_24660</name>
</gene>
<proteinExistence type="inferred from homology"/>
<evidence type="ECO:0000256" key="1">
    <source>
        <dbReference type="ARBA" id="ARBA00007705"/>
    </source>
</evidence>
<dbReference type="InterPro" id="IPR012337">
    <property type="entry name" value="RNaseH-like_sf"/>
</dbReference>
<evidence type="ECO:0000256" key="6">
    <source>
        <dbReference type="ARBA" id="ARBA00049244"/>
    </source>
</evidence>
<protein>
    <recommendedName>
        <fullName evidence="3">DNA-directed DNA polymerase</fullName>
        <ecNumber evidence="3">2.7.7.7</ecNumber>
    </recommendedName>
</protein>
<comment type="subunit">
    <text evidence="2">Single-chain monomer with multiple functions.</text>
</comment>
<keyword evidence="9" id="KW-1185">Reference proteome</keyword>
<evidence type="ECO:0000313" key="9">
    <source>
        <dbReference type="Proteomes" id="UP000515317"/>
    </source>
</evidence>
<keyword evidence="4" id="KW-0235">DNA replication</keyword>
<dbReference type="EMBL" id="AP023361">
    <property type="protein sequence ID" value="BCJ91731.1"/>
    <property type="molecule type" value="Genomic_DNA"/>
</dbReference>
<dbReference type="PANTHER" id="PTHR10133">
    <property type="entry name" value="DNA POLYMERASE I"/>
    <property type="match status" value="1"/>
</dbReference>
<dbReference type="GO" id="GO:0003887">
    <property type="term" value="F:DNA-directed DNA polymerase activity"/>
    <property type="evidence" value="ECO:0007669"/>
    <property type="project" value="UniProtKB-EC"/>
</dbReference>
<keyword evidence="5" id="KW-0540">Nuclease</keyword>
<dbReference type="SUPFAM" id="SSF53098">
    <property type="entry name" value="Ribonuclease H-like"/>
    <property type="match status" value="1"/>
</dbReference>
<evidence type="ECO:0000256" key="3">
    <source>
        <dbReference type="ARBA" id="ARBA00012417"/>
    </source>
</evidence>
<comment type="catalytic activity">
    <reaction evidence="6">
        <text>DNA(n) + a 2'-deoxyribonucleoside 5'-triphosphate = DNA(n+1) + diphosphate</text>
        <dbReference type="Rhea" id="RHEA:22508"/>
        <dbReference type="Rhea" id="RHEA-COMP:17339"/>
        <dbReference type="Rhea" id="RHEA-COMP:17340"/>
        <dbReference type="ChEBI" id="CHEBI:33019"/>
        <dbReference type="ChEBI" id="CHEBI:61560"/>
        <dbReference type="ChEBI" id="CHEBI:173112"/>
        <dbReference type="EC" id="2.7.7.7"/>
    </reaction>
</comment>
<dbReference type="KEGG" id="tso:IZ6_24660"/>
<dbReference type="Proteomes" id="UP000515317">
    <property type="component" value="Chromosome"/>
</dbReference>
<comment type="similarity">
    <text evidence="1">Belongs to the DNA polymerase type-A family.</text>
</comment>
<dbReference type="SMART" id="SM00482">
    <property type="entry name" value="POLAc"/>
    <property type="match status" value="1"/>
</dbReference>
<dbReference type="InterPro" id="IPR036397">
    <property type="entry name" value="RNaseH_sf"/>
</dbReference>
<dbReference type="GO" id="GO:0003677">
    <property type="term" value="F:DNA binding"/>
    <property type="evidence" value="ECO:0007669"/>
    <property type="project" value="InterPro"/>
</dbReference>
<evidence type="ECO:0000256" key="4">
    <source>
        <dbReference type="ARBA" id="ARBA00022705"/>
    </source>
</evidence>
<accession>A0A6S6QXI3</accession>
<dbReference type="EC" id="2.7.7.7" evidence="3"/>
<dbReference type="GO" id="GO:0004527">
    <property type="term" value="F:exonuclease activity"/>
    <property type="evidence" value="ECO:0007669"/>
    <property type="project" value="UniProtKB-KW"/>
</dbReference>
<dbReference type="Gene3D" id="3.30.70.370">
    <property type="match status" value="1"/>
</dbReference>
<dbReference type="Gene3D" id="1.10.150.20">
    <property type="entry name" value="5' to 3' exonuclease, C-terminal subdomain"/>
    <property type="match status" value="1"/>
</dbReference>
<dbReference type="InterPro" id="IPR043502">
    <property type="entry name" value="DNA/RNA_pol_sf"/>
</dbReference>
<dbReference type="Pfam" id="PF00476">
    <property type="entry name" value="DNA_pol_A"/>
    <property type="match status" value="2"/>
</dbReference>
<dbReference type="Gene3D" id="3.30.420.10">
    <property type="entry name" value="Ribonuclease H-like superfamily/Ribonuclease H"/>
    <property type="match status" value="2"/>
</dbReference>
<evidence type="ECO:0000256" key="5">
    <source>
        <dbReference type="ARBA" id="ARBA00022839"/>
    </source>
</evidence>
<evidence type="ECO:0000256" key="2">
    <source>
        <dbReference type="ARBA" id="ARBA00011541"/>
    </source>
</evidence>
<dbReference type="InterPro" id="IPR002298">
    <property type="entry name" value="DNA_polymerase_A"/>
</dbReference>
<name>A0A6S6QXI3_9HYPH</name>
<reference evidence="8 9" key="1">
    <citation type="submission" date="2020-08" db="EMBL/GenBank/DDBJ databases">
        <title>Genome sequence of Rhizobiales bacterium strain IZ6.</title>
        <authorList>
            <person name="Nakai R."/>
            <person name="Naganuma T."/>
        </authorList>
    </citation>
    <scope>NUCLEOTIDE SEQUENCE [LARGE SCALE GENOMIC DNA]</scope>
    <source>
        <strain evidence="8 9">IZ6</strain>
    </source>
</reference>
<evidence type="ECO:0000313" key="8">
    <source>
        <dbReference type="EMBL" id="BCJ91731.1"/>
    </source>
</evidence>
<keyword evidence="5" id="KW-0269">Exonuclease</keyword>
<dbReference type="SUPFAM" id="SSF56672">
    <property type="entry name" value="DNA/RNA polymerases"/>
    <property type="match status" value="1"/>
</dbReference>
<dbReference type="PANTHER" id="PTHR10133:SF27">
    <property type="entry name" value="DNA POLYMERASE NU"/>
    <property type="match status" value="1"/>
</dbReference>